<accession>A0A1T2L7M1</accession>
<evidence type="ECO:0000313" key="3">
    <source>
        <dbReference type="EMBL" id="OOZ41108.1"/>
    </source>
</evidence>
<feature type="transmembrane region" description="Helical" evidence="1">
    <location>
        <begin position="40"/>
        <end position="61"/>
    </location>
</feature>
<feature type="transmembrane region" description="Helical" evidence="1">
    <location>
        <begin position="97"/>
        <end position="115"/>
    </location>
</feature>
<gene>
    <name evidence="3" type="ORF">BOW53_05100</name>
</gene>
<feature type="transmembrane region" description="Helical" evidence="1">
    <location>
        <begin position="135"/>
        <end position="155"/>
    </location>
</feature>
<organism evidence="3 4">
    <name type="scientific">Solemya pervernicosa gill symbiont</name>
    <dbReference type="NCBI Taxonomy" id="642797"/>
    <lineage>
        <taxon>Bacteria</taxon>
        <taxon>Pseudomonadati</taxon>
        <taxon>Pseudomonadota</taxon>
        <taxon>Gammaproteobacteria</taxon>
        <taxon>sulfur-oxidizing symbionts</taxon>
    </lineage>
</organism>
<evidence type="ECO:0000259" key="2">
    <source>
        <dbReference type="Pfam" id="PF01578"/>
    </source>
</evidence>
<feature type="transmembrane region" description="Helical" evidence="1">
    <location>
        <begin position="180"/>
        <end position="204"/>
    </location>
</feature>
<evidence type="ECO:0000313" key="4">
    <source>
        <dbReference type="Proteomes" id="UP000191110"/>
    </source>
</evidence>
<dbReference type="GO" id="GO:0017004">
    <property type="term" value="P:cytochrome complex assembly"/>
    <property type="evidence" value="ECO:0007669"/>
    <property type="project" value="InterPro"/>
</dbReference>
<protein>
    <recommendedName>
        <fullName evidence="2">Cytochrome c assembly protein domain-containing protein</fullName>
    </recommendedName>
</protein>
<evidence type="ECO:0000256" key="1">
    <source>
        <dbReference type="SAM" id="Phobius"/>
    </source>
</evidence>
<dbReference type="PANTHER" id="PTHR38034:SF1">
    <property type="entry name" value="INNER MEMBRANE PROTEIN YPJD"/>
    <property type="match status" value="1"/>
</dbReference>
<dbReference type="PANTHER" id="PTHR38034">
    <property type="entry name" value="INNER MEMBRANE PROTEIN YPJD"/>
    <property type="match status" value="1"/>
</dbReference>
<feature type="transmembrane region" description="Helical" evidence="1">
    <location>
        <begin position="73"/>
        <end position="90"/>
    </location>
</feature>
<keyword evidence="1" id="KW-0472">Membrane</keyword>
<dbReference type="OrthoDB" id="9780793at2"/>
<comment type="caution">
    <text evidence="3">The sequence shown here is derived from an EMBL/GenBank/DDBJ whole genome shotgun (WGS) entry which is preliminary data.</text>
</comment>
<feature type="transmembrane region" description="Helical" evidence="1">
    <location>
        <begin position="6"/>
        <end position="28"/>
    </location>
</feature>
<sequence length="270" mass="29500">MLNTLLIAGITVLLYLATAGLFGMRLLQPSGPSAGMTKRPLLLAGFIAALLHALILNELILTDNGINLNFTNISTFIGWLIALLLLLASIRRPVENLGIALLPLAAITLLAALLIPSPDSLLTINSWQMQLHVLISVLAYSLLTIAAVQALLLAVQDHHLRHRHPGGLIRSLPPLQTMEGLLFQMIGLGFTLLTLALLSGALFIEDMFAQHLVHKTALSILAWIVFATLLWGRRKFGWRGRVAIRWTLTGFITLMLAYFGSKIVLELIMG</sequence>
<feature type="domain" description="Cytochrome c assembly protein" evidence="2">
    <location>
        <begin position="43"/>
        <end position="267"/>
    </location>
</feature>
<dbReference type="RefSeq" id="WP_078483006.1">
    <property type="nucleotide sequence ID" value="NZ_MPRL01000014.1"/>
</dbReference>
<keyword evidence="1" id="KW-0812">Transmembrane</keyword>
<dbReference type="InterPro" id="IPR002541">
    <property type="entry name" value="Cyt_c_assembly"/>
</dbReference>
<feature type="transmembrane region" description="Helical" evidence="1">
    <location>
        <begin position="244"/>
        <end position="265"/>
    </location>
</feature>
<dbReference type="GO" id="GO:0005886">
    <property type="term" value="C:plasma membrane"/>
    <property type="evidence" value="ECO:0007669"/>
    <property type="project" value="TreeGrafter"/>
</dbReference>
<dbReference type="InterPro" id="IPR052372">
    <property type="entry name" value="YpjD/HemX"/>
</dbReference>
<feature type="transmembrane region" description="Helical" evidence="1">
    <location>
        <begin position="216"/>
        <end position="232"/>
    </location>
</feature>
<dbReference type="GO" id="GO:0020037">
    <property type="term" value="F:heme binding"/>
    <property type="evidence" value="ECO:0007669"/>
    <property type="project" value="InterPro"/>
</dbReference>
<name>A0A1T2L7M1_9GAMM</name>
<keyword evidence="4" id="KW-1185">Reference proteome</keyword>
<dbReference type="Proteomes" id="UP000191110">
    <property type="component" value="Unassembled WGS sequence"/>
</dbReference>
<keyword evidence="1" id="KW-1133">Transmembrane helix</keyword>
<dbReference type="EMBL" id="MPRL01000014">
    <property type="protein sequence ID" value="OOZ41108.1"/>
    <property type="molecule type" value="Genomic_DNA"/>
</dbReference>
<reference evidence="3 4" key="1">
    <citation type="submission" date="2016-11" db="EMBL/GenBank/DDBJ databases">
        <title>Mixed transmission modes and dynamic genome evolution in an obligate animal-bacterial symbiosis.</title>
        <authorList>
            <person name="Russell S.L."/>
            <person name="Corbett-Detig R.B."/>
            <person name="Cavanaugh C.M."/>
        </authorList>
    </citation>
    <scope>NUCLEOTIDE SEQUENCE [LARGE SCALE GENOMIC DNA]</scope>
    <source>
        <strain evidence="3">Sveles-Q1</strain>
    </source>
</reference>
<proteinExistence type="predicted"/>
<dbReference type="AlphaFoldDB" id="A0A1T2L7M1"/>
<dbReference type="Pfam" id="PF01578">
    <property type="entry name" value="Cytochrom_C_asm"/>
    <property type="match status" value="1"/>
</dbReference>